<dbReference type="PROSITE" id="PS51416">
    <property type="entry name" value="MIB_HERC2"/>
    <property type="match status" value="1"/>
</dbReference>
<comment type="caution">
    <text evidence="2">The sequence shown here is derived from an EMBL/GenBank/DDBJ whole genome shotgun (WGS) entry which is preliminary data.</text>
</comment>
<dbReference type="GO" id="GO:0016567">
    <property type="term" value="P:protein ubiquitination"/>
    <property type="evidence" value="ECO:0007669"/>
    <property type="project" value="InterPro"/>
</dbReference>
<gene>
    <name evidence="2" type="ORF">CHS0354_006776</name>
</gene>
<reference evidence="2" key="1">
    <citation type="journal article" date="2021" name="Genome Biol. Evol.">
        <title>A High-Quality Reference Genome for a Parasitic Bivalve with Doubly Uniparental Inheritance (Bivalvia: Unionida).</title>
        <authorList>
            <person name="Smith C.H."/>
        </authorList>
    </citation>
    <scope>NUCLEOTIDE SEQUENCE</scope>
    <source>
        <strain evidence="2">CHS0354</strain>
    </source>
</reference>
<evidence type="ECO:0000313" key="3">
    <source>
        <dbReference type="Proteomes" id="UP001195483"/>
    </source>
</evidence>
<accession>A0AAE0S862</accession>
<evidence type="ECO:0000259" key="1">
    <source>
        <dbReference type="PROSITE" id="PS51416"/>
    </source>
</evidence>
<sequence>MWLLHLYILQVAFGLYILSRQDQSDAAQVNKADMIFFSILEENLDLSIVREEVSVRTFVDCIQQCLSRLYCYSIYFKAQSKLCQLSNGSLDRSLENVNGLVTYADYDTEGLRYFIKVGQRVIRGPTWDWADEDGPGNLGTVTSFDNDIWWFVTWDHGVYLNYRMGKGYEDLLVVG</sequence>
<protein>
    <recommendedName>
        <fullName evidence="1">MIB/HERC2 domain-containing protein</fullName>
    </recommendedName>
</protein>
<dbReference type="Proteomes" id="UP001195483">
    <property type="component" value="Unassembled WGS sequence"/>
</dbReference>
<dbReference type="InterPro" id="IPR010606">
    <property type="entry name" value="Mib_Herc2"/>
</dbReference>
<dbReference type="GO" id="GO:0046872">
    <property type="term" value="F:metal ion binding"/>
    <property type="evidence" value="ECO:0007669"/>
    <property type="project" value="InterPro"/>
</dbReference>
<dbReference type="Pfam" id="PF06701">
    <property type="entry name" value="MIB_HERC2"/>
    <property type="match status" value="1"/>
</dbReference>
<name>A0AAE0S862_9BIVA</name>
<dbReference type="EMBL" id="JAEAOA010000468">
    <property type="protein sequence ID" value="KAK3587135.1"/>
    <property type="molecule type" value="Genomic_DNA"/>
</dbReference>
<dbReference type="SUPFAM" id="SSF57414">
    <property type="entry name" value="Hairpin loop containing domain-like"/>
    <property type="match status" value="1"/>
</dbReference>
<organism evidence="2 3">
    <name type="scientific">Potamilus streckersoni</name>
    <dbReference type="NCBI Taxonomy" id="2493646"/>
    <lineage>
        <taxon>Eukaryota</taxon>
        <taxon>Metazoa</taxon>
        <taxon>Spiralia</taxon>
        <taxon>Lophotrochozoa</taxon>
        <taxon>Mollusca</taxon>
        <taxon>Bivalvia</taxon>
        <taxon>Autobranchia</taxon>
        <taxon>Heteroconchia</taxon>
        <taxon>Palaeoheterodonta</taxon>
        <taxon>Unionida</taxon>
        <taxon>Unionoidea</taxon>
        <taxon>Unionidae</taxon>
        <taxon>Ambleminae</taxon>
        <taxon>Lampsilini</taxon>
        <taxon>Potamilus</taxon>
    </lineage>
</organism>
<feature type="domain" description="MIB/HERC2" evidence="1">
    <location>
        <begin position="107"/>
        <end position="175"/>
    </location>
</feature>
<dbReference type="SUPFAM" id="SSF159034">
    <property type="entry name" value="Mib/herc2 domain-like"/>
    <property type="match status" value="1"/>
</dbReference>
<proteinExistence type="predicted"/>
<keyword evidence="3" id="KW-1185">Reference proteome</keyword>
<evidence type="ECO:0000313" key="2">
    <source>
        <dbReference type="EMBL" id="KAK3587135.1"/>
    </source>
</evidence>
<dbReference type="InterPro" id="IPR003609">
    <property type="entry name" value="Pan_app"/>
</dbReference>
<dbReference type="Pfam" id="PF00024">
    <property type="entry name" value="PAN_1"/>
    <property type="match status" value="1"/>
</dbReference>
<dbReference type="InterPro" id="IPR037252">
    <property type="entry name" value="Mib_Herc2_sf"/>
</dbReference>
<dbReference type="Gene3D" id="2.30.30.40">
    <property type="entry name" value="SH3 Domains"/>
    <property type="match status" value="1"/>
</dbReference>
<dbReference type="AlphaFoldDB" id="A0AAE0S862"/>
<reference evidence="2" key="3">
    <citation type="submission" date="2023-05" db="EMBL/GenBank/DDBJ databases">
        <authorList>
            <person name="Smith C.H."/>
        </authorList>
    </citation>
    <scope>NUCLEOTIDE SEQUENCE</scope>
    <source>
        <strain evidence="2">CHS0354</strain>
        <tissue evidence="2">Mantle</tissue>
    </source>
</reference>
<reference evidence="2" key="2">
    <citation type="journal article" date="2021" name="Genome Biol. Evol.">
        <title>Developing a high-quality reference genome for a parasitic bivalve with doubly uniparental inheritance (Bivalvia: Unionida).</title>
        <authorList>
            <person name="Smith C.H."/>
        </authorList>
    </citation>
    <scope>NUCLEOTIDE SEQUENCE</scope>
    <source>
        <strain evidence="2">CHS0354</strain>
        <tissue evidence="2">Mantle</tissue>
    </source>
</reference>
<dbReference type="GO" id="GO:0004842">
    <property type="term" value="F:ubiquitin-protein transferase activity"/>
    <property type="evidence" value="ECO:0007669"/>
    <property type="project" value="InterPro"/>
</dbReference>